<keyword evidence="1" id="KW-0732">Signal</keyword>
<organism evidence="2 3">
    <name type="scientific">Thermoanaerobacterium thermosaccharolyticum</name>
    <name type="common">Clostridium thermosaccharolyticum</name>
    <dbReference type="NCBI Taxonomy" id="1517"/>
    <lineage>
        <taxon>Bacteria</taxon>
        <taxon>Bacillati</taxon>
        <taxon>Bacillota</taxon>
        <taxon>Clostridia</taxon>
        <taxon>Thermoanaerobacterales</taxon>
        <taxon>Thermoanaerobacteraceae</taxon>
        <taxon>Thermoanaerobacterium</taxon>
    </lineage>
</organism>
<accession>A0A223I1D8</accession>
<evidence type="ECO:0000313" key="2">
    <source>
        <dbReference type="EMBL" id="AST58315.1"/>
    </source>
</evidence>
<dbReference type="Proteomes" id="UP000214975">
    <property type="component" value="Chromosome"/>
</dbReference>
<name>A0A223I1D8_THETR</name>
<dbReference type="EMBL" id="CP016893">
    <property type="protein sequence ID" value="AST58315.1"/>
    <property type="molecule type" value="Genomic_DNA"/>
</dbReference>
<dbReference type="RefSeq" id="WP_094397665.1">
    <property type="nucleotide sequence ID" value="NZ_CP016893.1"/>
</dbReference>
<sequence>MRKKVIALLASVLIIGAIAFTQIPALRAKADTINNGYGFNMMGSNFNYNAMYNYMKSLTTKDVQNMMGGNIDEKDAQNMLNACTNALKNEINEQQK</sequence>
<reference evidence="2 3" key="1">
    <citation type="submission" date="2016-08" db="EMBL/GenBank/DDBJ databases">
        <title>A novel genetic cassette of butanologenic Thermoanaerobacterium thermosaccharolyticum that directly convert cellulose to butanol.</title>
        <authorList>
            <person name="Li T."/>
            <person name="He J."/>
        </authorList>
    </citation>
    <scope>NUCLEOTIDE SEQUENCE [LARGE SCALE GENOMIC DNA]</scope>
    <source>
        <strain evidence="2 3">TG57</strain>
    </source>
</reference>
<proteinExistence type="predicted"/>
<evidence type="ECO:0000313" key="3">
    <source>
        <dbReference type="Proteomes" id="UP000214975"/>
    </source>
</evidence>
<feature type="chain" id="PRO_5038916176" evidence="1">
    <location>
        <begin position="20"/>
        <end position="96"/>
    </location>
</feature>
<feature type="signal peptide" evidence="1">
    <location>
        <begin position="1"/>
        <end position="19"/>
    </location>
</feature>
<dbReference type="AlphaFoldDB" id="A0A223I1D8"/>
<evidence type="ECO:0000256" key="1">
    <source>
        <dbReference type="SAM" id="SignalP"/>
    </source>
</evidence>
<protein>
    <submittedName>
        <fullName evidence="2">Transcription factor with ap2 domain</fullName>
    </submittedName>
</protein>
<gene>
    <name evidence="2" type="ORF">Thert_02418</name>
</gene>